<dbReference type="Proteomes" id="UP000233742">
    <property type="component" value="Chromosome"/>
</dbReference>
<dbReference type="InterPro" id="IPR018968">
    <property type="entry name" value="Phasin"/>
</dbReference>
<feature type="region of interest" description="Disordered" evidence="1">
    <location>
        <begin position="1"/>
        <end position="45"/>
    </location>
</feature>
<organism evidence="3 4">
    <name type="scientific">Paracoccus tegillarcae</name>
    <dbReference type="NCBI Taxonomy" id="1529068"/>
    <lineage>
        <taxon>Bacteria</taxon>
        <taxon>Pseudomonadati</taxon>
        <taxon>Pseudomonadota</taxon>
        <taxon>Alphaproteobacteria</taxon>
        <taxon>Rhodobacterales</taxon>
        <taxon>Paracoccaceae</taxon>
        <taxon>Paracoccus</taxon>
    </lineage>
</organism>
<gene>
    <name evidence="3" type="ORF">CUV01_05960</name>
</gene>
<protein>
    <recommendedName>
        <fullName evidence="2">Phasin domain-containing protein</fullName>
    </recommendedName>
</protein>
<proteinExistence type="predicted"/>
<dbReference type="EMBL" id="CP025408">
    <property type="protein sequence ID" value="AUH32999.1"/>
    <property type="molecule type" value="Genomic_DNA"/>
</dbReference>
<feature type="compositionally biased region" description="Low complexity" evidence="1">
    <location>
        <begin position="34"/>
        <end position="44"/>
    </location>
</feature>
<evidence type="ECO:0000256" key="1">
    <source>
        <dbReference type="SAM" id="MobiDB-lite"/>
    </source>
</evidence>
<dbReference type="AlphaFoldDB" id="A0A2K9EF76"/>
<evidence type="ECO:0000259" key="2">
    <source>
        <dbReference type="Pfam" id="PF09361"/>
    </source>
</evidence>
<name>A0A2K9EF76_9RHOB</name>
<dbReference type="Pfam" id="PF09361">
    <property type="entry name" value="Phasin_2"/>
    <property type="match status" value="1"/>
</dbReference>
<evidence type="ECO:0000313" key="4">
    <source>
        <dbReference type="Proteomes" id="UP000233742"/>
    </source>
</evidence>
<accession>A0A2K9EF76</accession>
<keyword evidence="4" id="KW-1185">Reference proteome</keyword>
<sequence>MRMLVSNRGHGTAVQPKPDTDTRRHANKQRRETMTTTTTKTEQTSVRAKVNDAREIAGDIGGAVSAGSRAYVNGLMELGRTFGGFGREVLSEAGDHVRATFNAKCMREVAELQASYVQHRVEMSATHSKEIVDLARVKTEAVIAPFADLVKKDQKAA</sequence>
<evidence type="ECO:0000313" key="3">
    <source>
        <dbReference type="EMBL" id="AUH32999.1"/>
    </source>
</evidence>
<feature type="domain" description="Phasin" evidence="2">
    <location>
        <begin position="65"/>
        <end position="147"/>
    </location>
</feature>
<reference evidence="3 4" key="1">
    <citation type="submission" date="2017-12" db="EMBL/GenBank/DDBJ databases">
        <authorList>
            <person name="Hurst M.R.H."/>
        </authorList>
    </citation>
    <scope>NUCLEOTIDE SEQUENCE [LARGE SCALE GENOMIC DNA]</scope>
    <source>
        <strain evidence="3 4">BM15</strain>
    </source>
</reference>
<feature type="compositionally biased region" description="Basic and acidic residues" evidence="1">
    <location>
        <begin position="18"/>
        <end position="33"/>
    </location>
</feature>
<dbReference type="KEGG" id="paro:CUV01_05960"/>